<reference evidence="3 4" key="1">
    <citation type="submission" date="2016-10" db="EMBL/GenBank/DDBJ databases">
        <authorList>
            <person name="Varghese N."/>
        </authorList>
    </citation>
    <scope>NUCLEOTIDE SEQUENCE [LARGE SCALE GENOMIC DNA]</scope>
</reference>
<organism evidence="3 4">
    <name type="scientific">Zymoseptoria tritici ST99CH_1A5</name>
    <dbReference type="NCBI Taxonomy" id="1276529"/>
    <lineage>
        <taxon>Eukaryota</taxon>
        <taxon>Fungi</taxon>
        <taxon>Dikarya</taxon>
        <taxon>Ascomycota</taxon>
        <taxon>Pezizomycotina</taxon>
        <taxon>Dothideomycetes</taxon>
        <taxon>Dothideomycetidae</taxon>
        <taxon>Mycosphaerellales</taxon>
        <taxon>Mycosphaerellaceae</taxon>
        <taxon>Zymoseptoria</taxon>
    </lineage>
</organism>
<proteinExistence type="predicted"/>
<evidence type="ECO:0000313" key="3">
    <source>
        <dbReference type="EMBL" id="SMY24764.1"/>
    </source>
</evidence>
<dbReference type="SUPFAM" id="SSF54695">
    <property type="entry name" value="POZ domain"/>
    <property type="match status" value="1"/>
</dbReference>
<dbReference type="InterPro" id="IPR000210">
    <property type="entry name" value="BTB/POZ_dom"/>
</dbReference>
<dbReference type="EMBL" id="LT882680">
    <property type="protein sequence ID" value="SMY24764.1"/>
    <property type="molecule type" value="Genomic_DNA"/>
</dbReference>
<dbReference type="CDD" id="cd18186">
    <property type="entry name" value="BTB_POZ_ZBTB_KLHL-like"/>
    <property type="match status" value="1"/>
</dbReference>
<feature type="compositionally biased region" description="Low complexity" evidence="1">
    <location>
        <begin position="200"/>
        <end position="217"/>
    </location>
</feature>
<name>A0A1Y6LJY5_ZYMTR</name>
<dbReference type="Gene3D" id="3.30.710.10">
    <property type="entry name" value="Potassium Channel Kv1.1, Chain A"/>
    <property type="match status" value="1"/>
</dbReference>
<accession>A0A1Y6LJY5</accession>
<dbReference type="PANTHER" id="PTHR47843:SF5">
    <property type="entry name" value="BTB_POZ DOMAIN PROTEIN"/>
    <property type="match status" value="1"/>
</dbReference>
<dbReference type="InterPro" id="IPR011333">
    <property type="entry name" value="SKP1/BTB/POZ_sf"/>
</dbReference>
<feature type="domain" description="BTB" evidence="2">
    <location>
        <begin position="21"/>
        <end position="88"/>
    </location>
</feature>
<evidence type="ECO:0000256" key="1">
    <source>
        <dbReference type="SAM" id="MobiDB-lite"/>
    </source>
</evidence>
<feature type="region of interest" description="Disordered" evidence="1">
    <location>
        <begin position="195"/>
        <end position="217"/>
    </location>
</feature>
<dbReference type="PROSITE" id="PS50097">
    <property type="entry name" value="BTB"/>
    <property type="match status" value="1"/>
</dbReference>
<gene>
    <name evidence="3" type="ORF">ZT1A5_G6206</name>
</gene>
<protein>
    <recommendedName>
        <fullName evidence="2">BTB domain-containing protein</fullName>
    </recommendedName>
</protein>
<dbReference type="AlphaFoldDB" id="A0A1Y6LJY5"/>
<dbReference type="Proteomes" id="UP000215453">
    <property type="component" value="Chromosome 5"/>
</dbReference>
<dbReference type="PANTHER" id="PTHR47843">
    <property type="entry name" value="BTB DOMAIN-CONTAINING PROTEIN-RELATED"/>
    <property type="match status" value="1"/>
</dbReference>
<sequence length="217" mass="24035">MATDKDKLAMLSEMQFCSVTSDFTIIADGLIWKVHRFVLAMHSDVLKAMCSGDFKEATEMTLDWSEYHEDVITAFVEYMYNFNYDAKDYESAFSSTPAIHVHLAVLADKYNIPLLQNLAVTKVKATLEHKCKPKDFAEAAALSFDFGSPTENIKSVIVDMIVNDQSPTMSGELEATMLEYPDLAVQVTKKLRVKARDKTASAPPGAPRASAGHAARI</sequence>
<evidence type="ECO:0000259" key="2">
    <source>
        <dbReference type="PROSITE" id="PS50097"/>
    </source>
</evidence>
<dbReference type="SMART" id="SM00225">
    <property type="entry name" value="BTB"/>
    <property type="match status" value="1"/>
</dbReference>
<dbReference type="Pfam" id="PF00651">
    <property type="entry name" value="BTB"/>
    <property type="match status" value="1"/>
</dbReference>
<evidence type="ECO:0000313" key="4">
    <source>
        <dbReference type="Proteomes" id="UP000215453"/>
    </source>
</evidence>